<keyword evidence="2" id="KW-1133">Transmembrane helix</keyword>
<keyword evidence="2" id="KW-0812">Transmembrane</keyword>
<feature type="compositionally biased region" description="Polar residues" evidence="1">
    <location>
        <begin position="84"/>
        <end position="124"/>
    </location>
</feature>
<accession>A0A1D2MFI8</accession>
<evidence type="ECO:0000256" key="1">
    <source>
        <dbReference type="SAM" id="MobiDB-lite"/>
    </source>
</evidence>
<feature type="transmembrane region" description="Helical" evidence="2">
    <location>
        <begin position="269"/>
        <end position="295"/>
    </location>
</feature>
<evidence type="ECO:0000313" key="4">
    <source>
        <dbReference type="Proteomes" id="UP000094527"/>
    </source>
</evidence>
<reference evidence="3 4" key="1">
    <citation type="journal article" date="2016" name="Genome Biol. Evol.">
        <title>Gene Family Evolution Reflects Adaptation to Soil Environmental Stressors in the Genome of the Collembolan Orchesella cincta.</title>
        <authorList>
            <person name="Faddeeva-Vakhrusheva A."/>
            <person name="Derks M.F."/>
            <person name="Anvar S.Y."/>
            <person name="Agamennone V."/>
            <person name="Suring W."/>
            <person name="Smit S."/>
            <person name="van Straalen N.M."/>
            <person name="Roelofs D."/>
        </authorList>
    </citation>
    <scope>NUCLEOTIDE SEQUENCE [LARGE SCALE GENOMIC DNA]</scope>
    <source>
        <tissue evidence="3">Mixed pool</tissue>
    </source>
</reference>
<comment type="caution">
    <text evidence="3">The sequence shown here is derived from an EMBL/GenBank/DDBJ whole genome shotgun (WGS) entry which is preliminary data.</text>
</comment>
<feature type="transmembrane region" description="Helical" evidence="2">
    <location>
        <begin position="197"/>
        <end position="219"/>
    </location>
</feature>
<keyword evidence="4" id="KW-1185">Reference proteome</keyword>
<sequence>MLVGKYGERINGRNLCTFSFVSASNLLGVKKSLHELSKMTCCRGCIVKTDAFIAALLSVAVLGFSTYVLTSSVVSRTSDREPGNGSQSAHALTNEHNPTNQSTMQLNATEENVTTESAGTSISPTGRDGGYATDPVSTTPTWNVFSHHNFWSEKSDTYVMLMNVSSGTGIFAAVLQLGFSWLLICGSTKDLKDRTKLWNLSNFIVLILLVVIILVPLSYDTGTNQFKGASTFWRQILRKINSIPNQFSLKTLEFIRGSFSNFLVTDIALYYYILGLDAFLLVCFLIFPFLCCLCYPCRKCCCKQKQSRTDSDVMLFGSSGDTY</sequence>
<dbReference type="AlphaFoldDB" id="A0A1D2MFI8"/>
<evidence type="ECO:0000256" key="2">
    <source>
        <dbReference type="SAM" id="Phobius"/>
    </source>
</evidence>
<feature type="region of interest" description="Disordered" evidence="1">
    <location>
        <begin position="75"/>
        <end position="130"/>
    </location>
</feature>
<feature type="transmembrane region" description="Helical" evidence="2">
    <location>
        <begin position="158"/>
        <end position="185"/>
    </location>
</feature>
<evidence type="ECO:0000313" key="3">
    <source>
        <dbReference type="EMBL" id="ODM91747.1"/>
    </source>
</evidence>
<feature type="transmembrane region" description="Helical" evidence="2">
    <location>
        <begin position="50"/>
        <end position="69"/>
    </location>
</feature>
<name>A0A1D2MFI8_ORCCI</name>
<protein>
    <submittedName>
        <fullName evidence="3">Uncharacterized protein</fullName>
    </submittedName>
</protein>
<proteinExistence type="predicted"/>
<keyword evidence="2" id="KW-0472">Membrane</keyword>
<gene>
    <name evidence="3" type="ORF">Ocin01_14933</name>
</gene>
<dbReference type="Proteomes" id="UP000094527">
    <property type="component" value="Unassembled WGS sequence"/>
</dbReference>
<organism evidence="3 4">
    <name type="scientific">Orchesella cincta</name>
    <name type="common">Springtail</name>
    <name type="synonym">Podura cincta</name>
    <dbReference type="NCBI Taxonomy" id="48709"/>
    <lineage>
        <taxon>Eukaryota</taxon>
        <taxon>Metazoa</taxon>
        <taxon>Ecdysozoa</taxon>
        <taxon>Arthropoda</taxon>
        <taxon>Hexapoda</taxon>
        <taxon>Collembola</taxon>
        <taxon>Entomobryomorpha</taxon>
        <taxon>Entomobryoidea</taxon>
        <taxon>Orchesellidae</taxon>
        <taxon>Orchesellinae</taxon>
        <taxon>Orchesella</taxon>
    </lineage>
</organism>
<dbReference type="EMBL" id="LJIJ01001433">
    <property type="protein sequence ID" value="ODM91747.1"/>
    <property type="molecule type" value="Genomic_DNA"/>
</dbReference>